<keyword evidence="3" id="KW-1185">Reference proteome</keyword>
<organism evidence="2 3">
    <name type="scientific">Paenibacillus baekrokdamisoli</name>
    <dbReference type="NCBI Taxonomy" id="1712516"/>
    <lineage>
        <taxon>Bacteria</taxon>
        <taxon>Bacillati</taxon>
        <taxon>Bacillota</taxon>
        <taxon>Bacilli</taxon>
        <taxon>Bacillales</taxon>
        <taxon>Paenibacillaceae</taxon>
        <taxon>Paenibacillus</taxon>
    </lineage>
</organism>
<proteinExistence type="predicted"/>
<dbReference type="KEGG" id="pbk:Back11_27190"/>
<dbReference type="SUPFAM" id="SSF55383">
    <property type="entry name" value="Copper amine oxidase, domain N"/>
    <property type="match status" value="1"/>
</dbReference>
<dbReference type="EMBL" id="AP019308">
    <property type="protein sequence ID" value="BBH21374.1"/>
    <property type="molecule type" value="Genomic_DNA"/>
</dbReference>
<sequence length="302" mass="34077">MTNIKALITTKKFILAISLISIILMFQAGTTSAAANSKGKPITLIVNGQIVQGDVNPSLIANRTFVPIRTLESLNLTFKWDTKSSSVTVNNSNLEVKLIVNQTTAYKNGLPIKMDAPTAVINGRILIPIRFISELFNFKVNYEIERVIIFINSNDYKPDPTLLESENLKEARLAAISLPWYKEFSTLENSRRNELDSYTYTFPKGEFNSYFYHNGYVQTYVKINNGVAQVIWQGDYHGGYDNSKEVGTRPNWDKILKNSIIITHDKTNKVAYGFASGPSDQLKMVPFMSYKDMAQSLSDEKK</sequence>
<dbReference type="Pfam" id="PF07833">
    <property type="entry name" value="Cu_amine_oxidN1"/>
    <property type="match status" value="1"/>
</dbReference>
<evidence type="ECO:0000313" key="2">
    <source>
        <dbReference type="EMBL" id="BBH21374.1"/>
    </source>
</evidence>
<dbReference type="InterPro" id="IPR012854">
    <property type="entry name" value="Cu_amine_oxidase-like_N"/>
</dbReference>
<feature type="domain" description="Copper amine oxidase-like N-terminal" evidence="1">
    <location>
        <begin position="46"/>
        <end position="148"/>
    </location>
</feature>
<dbReference type="InterPro" id="IPR036582">
    <property type="entry name" value="Mao_N_sf"/>
</dbReference>
<accession>A0A3G9JDV4</accession>
<gene>
    <name evidence="2" type="ORF">Back11_27190</name>
</gene>
<dbReference type="Proteomes" id="UP000275368">
    <property type="component" value="Chromosome"/>
</dbReference>
<reference evidence="2 3" key="1">
    <citation type="submission" date="2018-11" db="EMBL/GenBank/DDBJ databases">
        <title>Complete genome sequence of Paenibacillus baekrokdamisoli strain KCTC 33723.</title>
        <authorList>
            <person name="Kang S.W."/>
            <person name="Lee K.C."/>
            <person name="Kim K.K."/>
            <person name="Kim J.S."/>
            <person name="Kim D.S."/>
            <person name="Ko S.H."/>
            <person name="Yang S.H."/>
            <person name="Lee J.S."/>
        </authorList>
    </citation>
    <scope>NUCLEOTIDE SEQUENCE [LARGE SCALE GENOMIC DNA]</scope>
    <source>
        <strain evidence="2 3">KCTC 33723</strain>
    </source>
</reference>
<dbReference type="Gene3D" id="3.30.457.10">
    <property type="entry name" value="Copper amine oxidase-like, N-terminal domain"/>
    <property type="match status" value="1"/>
</dbReference>
<dbReference type="RefSeq" id="WP_164522786.1">
    <property type="nucleotide sequence ID" value="NZ_AP019308.1"/>
</dbReference>
<evidence type="ECO:0000259" key="1">
    <source>
        <dbReference type="Pfam" id="PF07833"/>
    </source>
</evidence>
<evidence type="ECO:0000313" key="3">
    <source>
        <dbReference type="Proteomes" id="UP000275368"/>
    </source>
</evidence>
<protein>
    <recommendedName>
        <fullName evidence="1">Copper amine oxidase-like N-terminal domain-containing protein</fullName>
    </recommendedName>
</protein>
<name>A0A3G9JDV4_9BACL</name>
<dbReference type="AlphaFoldDB" id="A0A3G9JDV4"/>